<evidence type="ECO:0000313" key="3">
    <source>
        <dbReference type="EMBL" id="BBN98734.1"/>
    </source>
</evidence>
<gene>
    <name evidence="3" type="ORF">St703_14390</name>
</gene>
<dbReference type="GO" id="GO:0015074">
    <property type="term" value="P:DNA integration"/>
    <property type="evidence" value="ECO:0007669"/>
    <property type="project" value="InterPro"/>
</dbReference>
<dbReference type="InterPro" id="IPR002104">
    <property type="entry name" value="Integrase_catalytic"/>
</dbReference>
<dbReference type="PANTHER" id="PTHR30349:SF64">
    <property type="entry name" value="PROPHAGE INTEGRASE INTD-RELATED"/>
    <property type="match status" value="1"/>
</dbReference>
<dbReference type="PANTHER" id="PTHR30349">
    <property type="entry name" value="PHAGE INTEGRASE-RELATED"/>
    <property type="match status" value="1"/>
</dbReference>
<dbReference type="AlphaFoldDB" id="A0A5K7WYG4"/>
<evidence type="ECO:0000313" key="4">
    <source>
        <dbReference type="Proteomes" id="UP000326951"/>
    </source>
</evidence>
<dbReference type="Gene3D" id="1.10.443.10">
    <property type="entry name" value="Intergrase catalytic core"/>
    <property type="match status" value="1"/>
</dbReference>
<evidence type="ECO:0000256" key="1">
    <source>
        <dbReference type="ARBA" id="ARBA00023172"/>
    </source>
</evidence>
<dbReference type="InterPro" id="IPR050090">
    <property type="entry name" value="Tyrosine_recombinase_XerCD"/>
</dbReference>
<evidence type="ECO:0000259" key="2">
    <source>
        <dbReference type="PROSITE" id="PS51898"/>
    </source>
</evidence>
<feature type="domain" description="Tyr recombinase" evidence="2">
    <location>
        <begin position="27"/>
        <end position="221"/>
    </location>
</feature>
<dbReference type="Proteomes" id="UP000326951">
    <property type="component" value="Chromosome"/>
</dbReference>
<accession>A0A5K7WYG4</accession>
<organism evidence="3 4">
    <name type="scientific">Sporolactobacillus terrae</name>
    <dbReference type="NCBI Taxonomy" id="269673"/>
    <lineage>
        <taxon>Bacteria</taxon>
        <taxon>Bacillati</taxon>
        <taxon>Bacillota</taxon>
        <taxon>Bacilli</taxon>
        <taxon>Bacillales</taxon>
        <taxon>Sporolactobacillaceae</taxon>
        <taxon>Sporolactobacillus</taxon>
    </lineage>
</organism>
<dbReference type="InterPro" id="IPR011010">
    <property type="entry name" value="DNA_brk_join_enz"/>
</dbReference>
<dbReference type="CDD" id="cd01189">
    <property type="entry name" value="INT_ICEBs1_C_like"/>
    <property type="match status" value="1"/>
</dbReference>
<protein>
    <recommendedName>
        <fullName evidence="2">Tyr recombinase domain-containing protein</fullName>
    </recommendedName>
</protein>
<name>A0A5K7WYG4_9BACL</name>
<dbReference type="GO" id="GO:0003677">
    <property type="term" value="F:DNA binding"/>
    <property type="evidence" value="ECO:0007669"/>
    <property type="project" value="InterPro"/>
</dbReference>
<dbReference type="GO" id="GO:0006310">
    <property type="term" value="P:DNA recombination"/>
    <property type="evidence" value="ECO:0007669"/>
    <property type="project" value="UniProtKB-KW"/>
</dbReference>
<proteinExistence type="predicted"/>
<dbReference type="EMBL" id="AP021853">
    <property type="protein sequence ID" value="BBN98734.1"/>
    <property type="molecule type" value="Genomic_DNA"/>
</dbReference>
<keyword evidence="1" id="KW-0233">DNA recombination</keyword>
<reference evidence="3 4" key="1">
    <citation type="submission" date="2019-09" db="EMBL/GenBank/DDBJ databases">
        <title>Complete genome sequence of Sporolactobacillus terrae 70-3.</title>
        <authorList>
            <person name="Tanaka N."/>
            <person name="Shiwa Y."/>
            <person name="Fujita N."/>
            <person name="Tanasupawat S."/>
        </authorList>
    </citation>
    <scope>NUCLEOTIDE SEQUENCE [LARGE SCALE GENOMIC DNA]</scope>
    <source>
        <strain evidence="3 4">70-3</strain>
    </source>
</reference>
<dbReference type="PROSITE" id="PS51898">
    <property type="entry name" value="TYR_RECOMBINASE"/>
    <property type="match status" value="1"/>
</dbReference>
<dbReference type="InterPro" id="IPR013762">
    <property type="entry name" value="Integrase-like_cat_sf"/>
</dbReference>
<dbReference type="SUPFAM" id="SSF56349">
    <property type="entry name" value="DNA breaking-rejoining enzymes"/>
    <property type="match status" value="1"/>
</dbReference>
<sequence>MNKAVELEMLPFNKFQNVSIAKKDDVVKTNYLTKDEVSIFMDAAATSPFHHFIMVSLLLRTGMRKGEMLALTWDDIDLVHKRIKITKSRDKSGCHPPKTASSIRTIAIDDTLIDQLKQYQTWQKKERLKHKICFDSEYMLTIPNGREMGEYGVNKVINMILAKTSLHHITPHGLRHTHAIMLLESGAYIKSVSDRLGHANVTMTANVYVHFTQNLENEMVSNLDAYLGK</sequence>
<dbReference type="Pfam" id="PF00589">
    <property type="entry name" value="Phage_integrase"/>
    <property type="match status" value="1"/>
</dbReference>